<dbReference type="Proteomes" id="UP000217507">
    <property type="component" value="Chromosome"/>
</dbReference>
<dbReference type="CDD" id="cd04301">
    <property type="entry name" value="NAT_SF"/>
    <property type="match status" value="1"/>
</dbReference>
<organism evidence="2 3">
    <name type="scientific">Trichormus variabilis NIES-23</name>
    <dbReference type="NCBI Taxonomy" id="1973479"/>
    <lineage>
        <taxon>Bacteria</taxon>
        <taxon>Bacillati</taxon>
        <taxon>Cyanobacteriota</taxon>
        <taxon>Cyanophyceae</taxon>
        <taxon>Nostocales</taxon>
        <taxon>Nostocaceae</taxon>
        <taxon>Trichormus</taxon>
    </lineage>
</organism>
<dbReference type="InterPro" id="IPR000182">
    <property type="entry name" value="GNAT_dom"/>
</dbReference>
<evidence type="ECO:0000313" key="2">
    <source>
        <dbReference type="EMBL" id="BAY68754.1"/>
    </source>
</evidence>
<dbReference type="Pfam" id="PF00583">
    <property type="entry name" value="Acetyltransf_1"/>
    <property type="match status" value="1"/>
</dbReference>
<protein>
    <recommendedName>
        <fullName evidence="1">N-acetyltransferase domain-containing protein</fullName>
    </recommendedName>
</protein>
<feature type="domain" description="N-acetyltransferase" evidence="1">
    <location>
        <begin position="1"/>
        <end position="159"/>
    </location>
</feature>
<dbReference type="AlphaFoldDB" id="A0A1Z4KIJ6"/>
<dbReference type="PANTHER" id="PTHR43617">
    <property type="entry name" value="L-AMINO ACID N-ACETYLTRANSFERASE"/>
    <property type="match status" value="1"/>
</dbReference>
<dbReference type="Gene3D" id="3.40.630.30">
    <property type="match status" value="1"/>
</dbReference>
<dbReference type="GO" id="GO:0008999">
    <property type="term" value="F:protein-N-terminal-alanine acetyltransferase activity"/>
    <property type="evidence" value="ECO:0007669"/>
    <property type="project" value="TreeGrafter"/>
</dbReference>
<proteinExistence type="predicted"/>
<gene>
    <name evidence="2" type="ORF">NIES23_15430</name>
</gene>
<accession>A0A1Z4KIJ6</accession>
<evidence type="ECO:0000313" key="3">
    <source>
        <dbReference type="Proteomes" id="UP000217507"/>
    </source>
</evidence>
<sequence>MHIEAYTPHHLEAVVRLSLRAWTPVFDSLQSVMNADVYQAFYPNQWQVSQQKSVEDVCAAEDTNVWVAIDEGSTVGFVAMKLHSEDSMGEIYMVAVDPDFQGHGIGSALIEFALDQMKDAGMSIAMVETAGDPGHAPARHTYEKAGFELFPVARYFKAL</sequence>
<dbReference type="InterPro" id="IPR016181">
    <property type="entry name" value="Acyl_CoA_acyltransferase"/>
</dbReference>
<dbReference type="PANTHER" id="PTHR43617:SF20">
    <property type="entry name" value="N-ALPHA-ACETYLTRANSFERASE RIMI"/>
    <property type="match status" value="1"/>
</dbReference>
<reference evidence="2 3" key="1">
    <citation type="submission" date="2017-06" db="EMBL/GenBank/DDBJ databases">
        <title>Genome sequencing of cyanobaciteial culture collection at National Institute for Environmental Studies (NIES).</title>
        <authorList>
            <person name="Hirose Y."/>
            <person name="Shimura Y."/>
            <person name="Fujisawa T."/>
            <person name="Nakamura Y."/>
            <person name="Kawachi M."/>
        </authorList>
    </citation>
    <scope>NUCLEOTIDE SEQUENCE [LARGE SCALE GENOMIC DNA]</scope>
    <source>
        <strain evidence="2 3">NIES-23</strain>
    </source>
</reference>
<dbReference type="PROSITE" id="PS51186">
    <property type="entry name" value="GNAT"/>
    <property type="match status" value="1"/>
</dbReference>
<dbReference type="InterPro" id="IPR050276">
    <property type="entry name" value="MshD_Acetyltransferase"/>
</dbReference>
<dbReference type="EMBL" id="AP018216">
    <property type="protein sequence ID" value="BAY68754.1"/>
    <property type="molecule type" value="Genomic_DNA"/>
</dbReference>
<evidence type="ECO:0000259" key="1">
    <source>
        <dbReference type="PROSITE" id="PS51186"/>
    </source>
</evidence>
<dbReference type="SUPFAM" id="SSF55729">
    <property type="entry name" value="Acyl-CoA N-acyltransferases (Nat)"/>
    <property type="match status" value="1"/>
</dbReference>
<name>A0A1Z4KIJ6_ANAVA</name>